<gene>
    <name evidence="4" type="ORF">UFOPK1581_00440</name>
</gene>
<dbReference type="FunFam" id="3.10.290.10:FF:000003">
    <property type="entry name" value="Pseudouridine synthase"/>
    <property type="match status" value="1"/>
</dbReference>
<proteinExistence type="inferred from homology"/>
<dbReference type="GO" id="GO:0003723">
    <property type="term" value="F:RNA binding"/>
    <property type="evidence" value="ECO:0007669"/>
    <property type="project" value="InterPro"/>
</dbReference>
<evidence type="ECO:0000256" key="1">
    <source>
        <dbReference type="ARBA" id="ARBA00008348"/>
    </source>
</evidence>
<dbReference type="InterPro" id="IPR018496">
    <property type="entry name" value="PsdUridine_synth_RsuA/RluB_CS"/>
</dbReference>
<dbReference type="PROSITE" id="PS50889">
    <property type="entry name" value="S4"/>
    <property type="match status" value="1"/>
</dbReference>
<protein>
    <submittedName>
        <fullName evidence="4">Unannotated protein</fullName>
    </submittedName>
</protein>
<reference evidence="4" key="1">
    <citation type="submission" date="2020-05" db="EMBL/GenBank/DDBJ databases">
        <authorList>
            <person name="Chiriac C."/>
            <person name="Salcher M."/>
            <person name="Ghai R."/>
            <person name="Kavagutti S V."/>
        </authorList>
    </citation>
    <scope>NUCLEOTIDE SEQUENCE</scope>
</reference>
<dbReference type="PANTHER" id="PTHR47683">
    <property type="entry name" value="PSEUDOURIDINE SYNTHASE FAMILY PROTEIN-RELATED"/>
    <property type="match status" value="1"/>
</dbReference>
<dbReference type="CDD" id="cd00165">
    <property type="entry name" value="S4"/>
    <property type="match status" value="1"/>
</dbReference>
<dbReference type="Gene3D" id="3.30.70.580">
    <property type="entry name" value="Pseudouridine synthase I, catalytic domain, N-terminal subdomain"/>
    <property type="match status" value="1"/>
</dbReference>
<dbReference type="Gene3D" id="3.10.290.10">
    <property type="entry name" value="RNA-binding S4 domain"/>
    <property type="match status" value="1"/>
</dbReference>
<dbReference type="InterPro" id="IPR002942">
    <property type="entry name" value="S4_RNA-bd"/>
</dbReference>
<dbReference type="PROSITE" id="PS01149">
    <property type="entry name" value="PSI_RSU"/>
    <property type="match status" value="1"/>
</dbReference>
<dbReference type="Gene3D" id="3.30.70.1560">
    <property type="entry name" value="Alpha-L RNA-binding motif"/>
    <property type="match status" value="1"/>
</dbReference>
<evidence type="ECO:0000256" key="2">
    <source>
        <dbReference type="ARBA" id="ARBA00023235"/>
    </source>
</evidence>
<dbReference type="Pfam" id="PF00849">
    <property type="entry name" value="PseudoU_synth_2"/>
    <property type="match status" value="1"/>
</dbReference>
<dbReference type="GO" id="GO:0009982">
    <property type="term" value="F:pseudouridine synthase activity"/>
    <property type="evidence" value="ECO:0007669"/>
    <property type="project" value="InterPro"/>
</dbReference>
<feature type="domain" description="RNA-binding S4" evidence="3">
    <location>
        <begin position="10"/>
        <end position="74"/>
    </location>
</feature>
<dbReference type="CDD" id="cd02870">
    <property type="entry name" value="PseudoU_synth_RsuA_like"/>
    <property type="match status" value="1"/>
</dbReference>
<dbReference type="GO" id="GO:0006364">
    <property type="term" value="P:rRNA processing"/>
    <property type="evidence" value="ECO:0007669"/>
    <property type="project" value="UniProtKB-ARBA"/>
</dbReference>
<evidence type="ECO:0000259" key="3">
    <source>
        <dbReference type="SMART" id="SM00363"/>
    </source>
</evidence>
<dbReference type="Pfam" id="PF01479">
    <property type="entry name" value="S4"/>
    <property type="match status" value="1"/>
</dbReference>
<dbReference type="InterPro" id="IPR042092">
    <property type="entry name" value="PsdUridine_s_RsuA/RluB/E/F_cat"/>
</dbReference>
<dbReference type="SUPFAM" id="SSF55174">
    <property type="entry name" value="Alpha-L RNA-binding motif"/>
    <property type="match status" value="1"/>
</dbReference>
<evidence type="ECO:0000313" key="4">
    <source>
        <dbReference type="EMBL" id="CAB4555368.1"/>
    </source>
</evidence>
<comment type="similarity">
    <text evidence="1">Belongs to the pseudouridine synthase RsuA family.</text>
</comment>
<dbReference type="InterPro" id="IPR020094">
    <property type="entry name" value="TruA/RsuA/RluB/E/F_N"/>
</dbReference>
<dbReference type="NCBIfam" id="TIGR00093">
    <property type="entry name" value="pseudouridine synthase"/>
    <property type="match status" value="1"/>
</dbReference>
<dbReference type="SUPFAM" id="SSF55120">
    <property type="entry name" value="Pseudouridine synthase"/>
    <property type="match status" value="1"/>
</dbReference>
<dbReference type="EMBL" id="CAEZTB010000057">
    <property type="protein sequence ID" value="CAB4555368.1"/>
    <property type="molecule type" value="Genomic_DNA"/>
</dbReference>
<name>A0A6J6D0E3_9ZZZZ</name>
<dbReference type="InterPro" id="IPR000748">
    <property type="entry name" value="PsdUridine_synth_RsuA/RluB/E/F"/>
</dbReference>
<dbReference type="InterPro" id="IPR050343">
    <property type="entry name" value="RsuA_PseudoU_synthase"/>
</dbReference>
<dbReference type="InterPro" id="IPR006145">
    <property type="entry name" value="PsdUridine_synth_RsuA/RluA"/>
</dbReference>
<dbReference type="GO" id="GO:0001522">
    <property type="term" value="P:pseudouridine synthesis"/>
    <property type="evidence" value="ECO:0007669"/>
    <property type="project" value="InterPro"/>
</dbReference>
<dbReference type="InterPro" id="IPR036986">
    <property type="entry name" value="S4_RNA-bd_sf"/>
</dbReference>
<dbReference type="SMART" id="SM00363">
    <property type="entry name" value="S4"/>
    <property type="match status" value="1"/>
</dbReference>
<organism evidence="4">
    <name type="scientific">freshwater metagenome</name>
    <dbReference type="NCBI Taxonomy" id="449393"/>
    <lineage>
        <taxon>unclassified sequences</taxon>
        <taxon>metagenomes</taxon>
        <taxon>ecological metagenomes</taxon>
    </lineage>
</organism>
<keyword evidence="2" id="KW-0413">Isomerase</keyword>
<dbReference type="InterPro" id="IPR020103">
    <property type="entry name" value="PsdUridine_synth_cat_dom_sf"/>
</dbReference>
<dbReference type="PANTHER" id="PTHR47683:SF2">
    <property type="entry name" value="RNA-BINDING S4 DOMAIN-CONTAINING PROTEIN"/>
    <property type="match status" value="1"/>
</dbReference>
<sequence>MSDRESTEGIRLQKVMANAGVASRRVCEDLISSGAVKVNGKVVKELGTRINPEIDKVIVKGTPIQLDVSKVYLMLNKPAGVVSTMQDEHGRPDLSQYALDYDRIFNVGRLDVDTTGLLLMTNDGDLAHKLMHPSFEVSKTYQAKVHGQITQPVLNQLLAGIELEDGPIKADKARFLSASGNHSLVEVELHSGKNRIVRRMFESLGFPVVALVRRQFGPLHLGHLKLGAVRQLSKIELGAILKAADKKRT</sequence>
<accession>A0A6J6D0E3</accession>
<dbReference type="AlphaFoldDB" id="A0A6J6D0E3"/>